<evidence type="ECO:0000313" key="2">
    <source>
        <dbReference type="EMBL" id="CAK0771339.1"/>
    </source>
</evidence>
<evidence type="ECO:0000256" key="1">
    <source>
        <dbReference type="SAM" id="SignalP"/>
    </source>
</evidence>
<protein>
    <submittedName>
        <fullName evidence="2">Uncharacterized protein</fullName>
    </submittedName>
</protein>
<proteinExistence type="predicted"/>
<dbReference type="Proteomes" id="UP001314263">
    <property type="component" value="Unassembled WGS sequence"/>
</dbReference>
<sequence>MQRAFNTAVAVIAAGAFVFHPRVACAAGRCTKDAKKCARDSTGSHEGTRKRMRARMPDHLCSTLHVEIELRSGMSRAHTMRGAASHQPVLKQRITQELTLQTAGGSTFAARTANSLKLGGDTPLHDAAERYPEDALRVFMRKHHRTYTDESPEFPERLRIFKENAKGIREVNALLKKRKGDGAKVRFLPTVALLECWAQIVEQCLPAASITAHFRVMV</sequence>
<reference evidence="2 3" key="1">
    <citation type="submission" date="2023-10" db="EMBL/GenBank/DDBJ databases">
        <authorList>
            <person name="Maclean D."/>
            <person name="Macfadyen A."/>
        </authorList>
    </citation>
    <scope>NUCLEOTIDE SEQUENCE [LARGE SCALE GENOMIC DNA]</scope>
</reference>
<comment type="caution">
    <text evidence="2">The sequence shown here is derived from an EMBL/GenBank/DDBJ whole genome shotgun (WGS) entry which is preliminary data.</text>
</comment>
<keyword evidence="3" id="KW-1185">Reference proteome</keyword>
<evidence type="ECO:0000313" key="3">
    <source>
        <dbReference type="Proteomes" id="UP001314263"/>
    </source>
</evidence>
<name>A0AAV1HZU5_9CHLO</name>
<keyword evidence="1" id="KW-0732">Signal</keyword>
<organism evidence="2 3">
    <name type="scientific">Coccomyxa viridis</name>
    <dbReference type="NCBI Taxonomy" id="1274662"/>
    <lineage>
        <taxon>Eukaryota</taxon>
        <taxon>Viridiplantae</taxon>
        <taxon>Chlorophyta</taxon>
        <taxon>core chlorophytes</taxon>
        <taxon>Trebouxiophyceae</taxon>
        <taxon>Trebouxiophyceae incertae sedis</taxon>
        <taxon>Coccomyxaceae</taxon>
        <taxon>Coccomyxa</taxon>
    </lineage>
</organism>
<dbReference type="AlphaFoldDB" id="A0AAV1HZU5"/>
<accession>A0AAV1HZU5</accession>
<dbReference type="EMBL" id="CAUYUE010000005">
    <property type="protein sequence ID" value="CAK0771339.1"/>
    <property type="molecule type" value="Genomic_DNA"/>
</dbReference>
<feature type="chain" id="PRO_5043673536" evidence="1">
    <location>
        <begin position="27"/>
        <end position="218"/>
    </location>
</feature>
<feature type="signal peptide" evidence="1">
    <location>
        <begin position="1"/>
        <end position="26"/>
    </location>
</feature>
<gene>
    <name evidence="2" type="ORF">CVIRNUC_003851</name>
</gene>